<keyword evidence="7 14" id="KW-1133">Transmembrane helix</keyword>
<dbReference type="SUPFAM" id="SSF48264">
    <property type="entry name" value="Cytochrome P450"/>
    <property type="match status" value="1"/>
</dbReference>
<dbReference type="AlphaFoldDB" id="A0A1V6TK13"/>
<feature type="transmembrane region" description="Helical" evidence="14">
    <location>
        <begin position="12"/>
        <end position="35"/>
    </location>
</feature>
<dbReference type="Gene3D" id="1.10.630.10">
    <property type="entry name" value="Cytochrome P450"/>
    <property type="match status" value="1"/>
</dbReference>
<dbReference type="GO" id="GO:0020037">
    <property type="term" value="F:heme binding"/>
    <property type="evidence" value="ECO:0007669"/>
    <property type="project" value="InterPro"/>
</dbReference>
<evidence type="ECO:0000256" key="4">
    <source>
        <dbReference type="ARBA" id="ARBA00022617"/>
    </source>
</evidence>
<name>A0A1V6TK13_9EURO</name>
<dbReference type="PRINTS" id="PR00385">
    <property type="entry name" value="P450"/>
</dbReference>
<dbReference type="EMBL" id="MLKD01000005">
    <property type="protein sequence ID" value="OQE26688.1"/>
    <property type="molecule type" value="Genomic_DNA"/>
</dbReference>
<dbReference type="GO" id="GO:0004497">
    <property type="term" value="F:monooxygenase activity"/>
    <property type="evidence" value="ECO:0007669"/>
    <property type="project" value="UniProtKB-KW"/>
</dbReference>
<keyword evidence="6 12" id="KW-0479">Metal-binding</keyword>
<comment type="caution">
    <text evidence="15">The sequence shown here is derived from an EMBL/GenBank/DDBJ whole genome shotgun (WGS) entry which is preliminary data.</text>
</comment>
<evidence type="ECO:0000256" key="13">
    <source>
        <dbReference type="RuleBase" id="RU000461"/>
    </source>
</evidence>
<dbReference type="InterPro" id="IPR001128">
    <property type="entry name" value="Cyt_P450"/>
</dbReference>
<dbReference type="Proteomes" id="UP000191285">
    <property type="component" value="Unassembled WGS sequence"/>
</dbReference>
<evidence type="ECO:0000256" key="1">
    <source>
        <dbReference type="ARBA" id="ARBA00001971"/>
    </source>
</evidence>
<dbReference type="PANTHER" id="PTHR24305:SF157">
    <property type="entry name" value="N-ACETYLTRYPTOPHAN 6-HYDROXYLASE IVOC-RELATED"/>
    <property type="match status" value="1"/>
</dbReference>
<dbReference type="CDD" id="cd11062">
    <property type="entry name" value="CYP58-like"/>
    <property type="match status" value="1"/>
</dbReference>
<dbReference type="InterPro" id="IPR036396">
    <property type="entry name" value="Cyt_P450_sf"/>
</dbReference>
<keyword evidence="4 12" id="KW-0349">Heme</keyword>
<dbReference type="GO" id="GO:0016705">
    <property type="term" value="F:oxidoreductase activity, acting on paired donors, with incorporation or reduction of molecular oxygen"/>
    <property type="evidence" value="ECO:0007669"/>
    <property type="project" value="InterPro"/>
</dbReference>
<evidence type="ECO:0000256" key="14">
    <source>
        <dbReference type="SAM" id="Phobius"/>
    </source>
</evidence>
<evidence type="ECO:0000256" key="11">
    <source>
        <dbReference type="ARBA" id="ARBA00023136"/>
    </source>
</evidence>
<evidence type="ECO:0000313" key="15">
    <source>
        <dbReference type="EMBL" id="OQE26688.1"/>
    </source>
</evidence>
<keyword evidence="9 12" id="KW-0408">Iron</keyword>
<gene>
    <name evidence="15" type="ORF">PENSTE_c005G02213</name>
</gene>
<dbReference type="Pfam" id="PF00067">
    <property type="entry name" value="p450"/>
    <property type="match status" value="1"/>
</dbReference>
<evidence type="ECO:0000256" key="8">
    <source>
        <dbReference type="ARBA" id="ARBA00023002"/>
    </source>
</evidence>
<evidence type="ECO:0000256" key="9">
    <source>
        <dbReference type="ARBA" id="ARBA00023004"/>
    </source>
</evidence>
<dbReference type="PANTHER" id="PTHR24305">
    <property type="entry name" value="CYTOCHROME P450"/>
    <property type="match status" value="1"/>
</dbReference>
<dbReference type="GO" id="GO:0005506">
    <property type="term" value="F:iron ion binding"/>
    <property type="evidence" value="ECO:0007669"/>
    <property type="project" value="InterPro"/>
</dbReference>
<proteinExistence type="inferred from homology"/>
<dbReference type="FunFam" id="1.10.630.10:FF:000069">
    <property type="entry name" value="Cytochrome P450, putative (Eurofung)"/>
    <property type="match status" value="1"/>
</dbReference>
<organism evidence="15 16">
    <name type="scientific">Penicillium steckii</name>
    <dbReference type="NCBI Taxonomy" id="303698"/>
    <lineage>
        <taxon>Eukaryota</taxon>
        <taxon>Fungi</taxon>
        <taxon>Dikarya</taxon>
        <taxon>Ascomycota</taxon>
        <taxon>Pezizomycotina</taxon>
        <taxon>Eurotiomycetes</taxon>
        <taxon>Eurotiomycetidae</taxon>
        <taxon>Eurotiales</taxon>
        <taxon>Aspergillaceae</taxon>
        <taxon>Penicillium</taxon>
    </lineage>
</organism>
<dbReference type="GO" id="GO:0043386">
    <property type="term" value="P:mycotoxin biosynthetic process"/>
    <property type="evidence" value="ECO:0007669"/>
    <property type="project" value="UniProtKB-ARBA"/>
</dbReference>
<comment type="similarity">
    <text evidence="3 13">Belongs to the cytochrome P450 family.</text>
</comment>
<dbReference type="InterPro" id="IPR002401">
    <property type="entry name" value="Cyt_P450_E_grp-I"/>
</dbReference>
<dbReference type="GO" id="GO:0016020">
    <property type="term" value="C:membrane"/>
    <property type="evidence" value="ECO:0007669"/>
    <property type="project" value="UniProtKB-SubCell"/>
</dbReference>
<feature type="binding site" description="axial binding residue" evidence="12">
    <location>
        <position position="451"/>
    </location>
    <ligand>
        <name>heme</name>
        <dbReference type="ChEBI" id="CHEBI:30413"/>
    </ligand>
    <ligandPart>
        <name>Fe</name>
        <dbReference type="ChEBI" id="CHEBI:18248"/>
    </ligandPart>
</feature>
<dbReference type="InterPro" id="IPR017972">
    <property type="entry name" value="Cyt_P450_CS"/>
</dbReference>
<evidence type="ECO:0000313" key="16">
    <source>
        <dbReference type="Proteomes" id="UP000191285"/>
    </source>
</evidence>
<comment type="cofactor">
    <cofactor evidence="1 12">
        <name>heme</name>
        <dbReference type="ChEBI" id="CHEBI:30413"/>
    </cofactor>
</comment>
<reference evidence="16" key="1">
    <citation type="journal article" date="2017" name="Nat. Microbiol.">
        <title>Global analysis of biosynthetic gene clusters reveals vast potential of secondary metabolite production in Penicillium species.</title>
        <authorList>
            <person name="Nielsen J.C."/>
            <person name="Grijseels S."/>
            <person name="Prigent S."/>
            <person name="Ji B."/>
            <person name="Dainat J."/>
            <person name="Nielsen K.F."/>
            <person name="Frisvad J.C."/>
            <person name="Workman M."/>
            <person name="Nielsen J."/>
        </authorList>
    </citation>
    <scope>NUCLEOTIDE SEQUENCE [LARGE SCALE GENOMIC DNA]</scope>
    <source>
        <strain evidence="16">IBT 24891</strain>
    </source>
</reference>
<keyword evidence="16" id="KW-1185">Reference proteome</keyword>
<keyword evidence="8 13" id="KW-0560">Oxidoreductase</keyword>
<evidence type="ECO:0000256" key="3">
    <source>
        <dbReference type="ARBA" id="ARBA00010617"/>
    </source>
</evidence>
<dbReference type="OrthoDB" id="3945418at2759"/>
<keyword evidence="5 14" id="KW-0812">Transmembrane</keyword>
<dbReference type="InterPro" id="IPR050121">
    <property type="entry name" value="Cytochrome_P450_monoxygenase"/>
</dbReference>
<dbReference type="PRINTS" id="PR00463">
    <property type="entry name" value="EP450I"/>
</dbReference>
<protein>
    <recommendedName>
        <fullName evidence="17">Cytochrome P450</fullName>
    </recommendedName>
</protein>
<dbReference type="PROSITE" id="PS00086">
    <property type="entry name" value="CYTOCHROME_P450"/>
    <property type="match status" value="1"/>
</dbReference>
<dbReference type="STRING" id="303698.A0A1V6TK13"/>
<keyword evidence="10 13" id="KW-0503">Monooxygenase</keyword>
<comment type="subcellular location">
    <subcellularLocation>
        <location evidence="2">Membrane</location>
        <topology evidence="2">Single-pass membrane protein</topology>
    </subcellularLocation>
</comment>
<evidence type="ECO:0000256" key="6">
    <source>
        <dbReference type="ARBA" id="ARBA00022723"/>
    </source>
</evidence>
<evidence type="ECO:0000256" key="10">
    <source>
        <dbReference type="ARBA" id="ARBA00023033"/>
    </source>
</evidence>
<sequence length="510" mass="58739">MLLEKAESSTAFKSLLIAGTFLLYLAWITTYRLFLSPVAKFPGPKLAGLTFWYEFYYDVVCRGSYFREIERMHRLYGPIVRINPYELHVIDPTFYPILYSGPTKKRDKWSWAAKMFGNRTSTFATVSHDHHRLRRSALNPLFSKKSINNQIPMIQGQLNILTHRLDLYCVSGKVLDIGLVFAVFAADVIATYAFGHSMELLQEEDFARDWVASVAAPSELGHLIKQAPWLVGLVRLLPRPIAKVIAPAFSLLLEVQDRMNRQISSLVSKHEKHPLSEGPLNVFDSLMHSKLPPSEKTVQRLKGEGQILIGAGTLTTSNLLKVLFYHLLCRPDIFQKIRDEIDGEFPNPESPFELSRLESLPWFEASVKEALRLNYGVTHRLQLIAPQESLFFQEWEIPAGTPVGMTSVFMHDNPWVFPEPRCFKPDRWMNPEIRPYLAQNFVPFSKGTRMCLGQHLAYAEIYLVSATLIRRYDMQLFEVSHDDIEMKHDFFDPYPKLDSKGLRVIMNRRD</sequence>
<evidence type="ECO:0000256" key="5">
    <source>
        <dbReference type="ARBA" id="ARBA00022692"/>
    </source>
</evidence>
<evidence type="ECO:0000256" key="12">
    <source>
        <dbReference type="PIRSR" id="PIRSR602401-1"/>
    </source>
</evidence>
<evidence type="ECO:0008006" key="17">
    <source>
        <dbReference type="Google" id="ProtNLM"/>
    </source>
</evidence>
<evidence type="ECO:0000256" key="7">
    <source>
        <dbReference type="ARBA" id="ARBA00022989"/>
    </source>
</evidence>
<keyword evidence="11 14" id="KW-0472">Membrane</keyword>
<evidence type="ECO:0000256" key="2">
    <source>
        <dbReference type="ARBA" id="ARBA00004167"/>
    </source>
</evidence>
<accession>A0A1V6TK13</accession>